<feature type="region of interest" description="Disordered" evidence="1">
    <location>
        <begin position="66"/>
        <end position="148"/>
    </location>
</feature>
<sequence>MPYDINSDRRLRNTWDTIQQAIRELQRYRHIKIQNIMKENKVSLYEARDILDNKIKHLEQQRREEMKRVQKDIDEENKLKKQEEDERIMQEKEKLSLRREELHQAKIEKAKKEKETPPRVRRSARIQRKTSDDPNAKWRCGSLYTNNN</sequence>
<proteinExistence type="predicted"/>
<accession>A0A6C0ILX2</accession>
<feature type="compositionally biased region" description="Basic and acidic residues" evidence="1">
    <location>
        <begin position="66"/>
        <end position="118"/>
    </location>
</feature>
<organism evidence="2">
    <name type="scientific">viral metagenome</name>
    <dbReference type="NCBI Taxonomy" id="1070528"/>
    <lineage>
        <taxon>unclassified sequences</taxon>
        <taxon>metagenomes</taxon>
        <taxon>organismal metagenomes</taxon>
    </lineage>
</organism>
<evidence type="ECO:0000256" key="1">
    <source>
        <dbReference type="SAM" id="MobiDB-lite"/>
    </source>
</evidence>
<feature type="compositionally biased region" description="Basic residues" evidence="1">
    <location>
        <begin position="119"/>
        <end position="128"/>
    </location>
</feature>
<evidence type="ECO:0000313" key="2">
    <source>
        <dbReference type="EMBL" id="QHT93495.1"/>
    </source>
</evidence>
<reference evidence="2" key="1">
    <citation type="journal article" date="2020" name="Nature">
        <title>Giant virus diversity and host interactions through global metagenomics.</title>
        <authorList>
            <person name="Schulz F."/>
            <person name="Roux S."/>
            <person name="Paez-Espino D."/>
            <person name="Jungbluth S."/>
            <person name="Walsh D.A."/>
            <person name="Denef V.J."/>
            <person name="McMahon K.D."/>
            <person name="Konstantinidis K.T."/>
            <person name="Eloe-Fadrosh E.A."/>
            <person name="Kyrpides N.C."/>
            <person name="Woyke T."/>
        </authorList>
    </citation>
    <scope>NUCLEOTIDE SEQUENCE</scope>
    <source>
        <strain evidence="2">GVMAG-M-3300024252-29</strain>
    </source>
</reference>
<dbReference type="AlphaFoldDB" id="A0A6C0ILX2"/>
<name>A0A6C0ILX2_9ZZZZ</name>
<protein>
    <submittedName>
        <fullName evidence="2">Uncharacterized protein</fullName>
    </submittedName>
</protein>
<dbReference type="EMBL" id="MN740208">
    <property type="protein sequence ID" value="QHT93495.1"/>
    <property type="molecule type" value="Genomic_DNA"/>
</dbReference>